<dbReference type="RefSeq" id="WP_184128018.1">
    <property type="nucleotide sequence ID" value="NZ_JACHDD010000001.1"/>
</dbReference>
<name>A0A7W8Q1B0_PARAM</name>
<feature type="domain" description="Glycosyl transferase family 1" evidence="1">
    <location>
        <begin position="319"/>
        <end position="475"/>
    </location>
</feature>
<evidence type="ECO:0000259" key="1">
    <source>
        <dbReference type="Pfam" id="PF00534"/>
    </source>
</evidence>
<dbReference type="AlphaFoldDB" id="A0A7W8Q1B0"/>
<organism evidence="2 3">
    <name type="scientific">Paraburkholderia atlantica</name>
    <dbReference type="NCBI Taxonomy" id="2654982"/>
    <lineage>
        <taxon>Bacteria</taxon>
        <taxon>Pseudomonadati</taxon>
        <taxon>Pseudomonadota</taxon>
        <taxon>Betaproteobacteria</taxon>
        <taxon>Burkholderiales</taxon>
        <taxon>Burkholderiaceae</taxon>
        <taxon>Paraburkholderia</taxon>
    </lineage>
</organism>
<dbReference type="PANTHER" id="PTHR46401:SF8">
    <property type="entry name" value="BLL6006 PROTEIN"/>
    <property type="match status" value="1"/>
</dbReference>
<dbReference type="CDD" id="cd03809">
    <property type="entry name" value="GT4_MtfB-like"/>
    <property type="match status" value="1"/>
</dbReference>
<comment type="caution">
    <text evidence="2">The sequence shown here is derived from an EMBL/GenBank/DDBJ whole genome shotgun (WGS) entry which is preliminary data.</text>
</comment>
<dbReference type="Pfam" id="PF00534">
    <property type="entry name" value="Glycos_transf_1"/>
    <property type="match status" value="1"/>
</dbReference>
<proteinExistence type="predicted"/>
<dbReference type="Proteomes" id="UP000592780">
    <property type="component" value="Unassembled WGS sequence"/>
</dbReference>
<dbReference type="PANTHER" id="PTHR46401">
    <property type="entry name" value="GLYCOSYLTRANSFERASE WBBK-RELATED"/>
    <property type="match status" value="1"/>
</dbReference>
<dbReference type="InterPro" id="IPR001296">
    <property type="entry name" value="Glyco_trans_1"/>
</dbReference>
<reference evidence="2 3" key="1">
    <citation type="submission" date="2020-08" db="EMBL/GenBank/DDBJ databases">
        <title>Genomic Encyclopedia of Type Strains, Phase IV (KMG-V): Genome sequencing to study the core and pangenomes of soil and plant-associated prokaryotes.</title>
        <authorList>
            <person name="Whitman W."/>
        </authorList>
    </citation>
    <scope>NUCLEOTIDE SEQUENCE [LARGE SCALE GENOMIC DNA]</scope>
    <source>
        <strain evidence="2 3">JPY158</strain>
    </source>
</reference>
<keyword evidence="3" id="KW-1185">Reference proteome</keyword>
<accession>A0A7W8Q1B0</accession>
<dbReference type="EMBL" id="JACHDD010000001">
    <property type="protein sequence ID" value="MBB5421876.1"/>
    <property type="molecule type" value="Genomic_DNA"/>
</dbReference>
<evidence type="ECO:0000313" key="3">
    <source>
        <dbReference type="Proteomes" id="UP000592780"/>
    </source>
</evidence>
<dbReference type="GO" id="GO:0016757">
    <property type="term" value="F:glycosyltransferase activity"/>
    <property type="evidence" value="ECO:0007669"/>
    <property type="project" value="InterPro"/>
</dbReference>
<dbReference type="Gene3D" id="3.40.50.2000">
    <property type="entry name" value="Glycogen Phosphorylase B"/>
    <property type="match status" value="1"/>
</dbReference>
<dbReference type="SUPFAM" id="SSF53756">
    <property type="entry name" value="UDP-Glycosyltransferase/glycogen phosphorylase"/>
    <property type="match status" value="1"/>
</dbReference>
<protein>
    <recommendedName>
        <fullName evidence="1">Glycosyl transferase family 1 domain-containing protein</fullName>
    </recommendedName>
</protein>
<sequence length="506" mass="57549">MVRKKILLEMRPALDGFAGIPQETRLLFRGIKTLNLFDVEGLLQHSGRYLSKGTKYRAARTSKRFAQARQINRVSRSIISLQEQPRRSTSQEVLDHVRKQFGLTLARLSALIGGSLKLTHFDPKLFHDFVWRNLFAKTLPPSDFELVTQSHFRVLRMPWKLMHRTGLKRTITSSGRYLNVDTNEFDYFIAQTPYPGRVSGNTTFIVRYHDALPILMPHTIGDKSFHQAAHYNALKSNVRDGAYFACVSKATRDDLLSIFPEAADRAHVIPNMVSHDYYPEESSPARVPEIIKSRTAAIPRLNNTSLQPMASKRSSPGTSFNYLLVVSTIEPRKNHTRLLESWEALRSDGYPDLKLVVVGSPGWDYAPILESFLPWIERGDLYYLSKVPSPDLRVLYKHARATICPSLGEGFDYSGVEAMRSGGIVVASDIPVHREVYEDVAEYFDPYSTPDAARAIGRVLSPDFLPTRASRIEQGIQFTTRYFPEQILPIWKTFFQNIDEQDGRAP</sequence>
<gene>
    <name evidence="2" type="ORF">HDG40_000017</name>
</gene>
<evidence type="ECO:0000313" key="2">
    <source>
        <dbReference type="EMBL" id="MBB5421876.1"/>
    </source>
</evidence>